<proteinExistence type="predicted"/>
<dbReference type="SUPFAM" id="SSF48452">
    <property type="entry name" value="TPR-like"/>
    <property type="match status" value="1"/>
</dbReference>
<dbReference type="Gene3D" id="1.25.40.10">
    <property type="entry name" value="Tetratricopeptide repeat domain"/>
    <property type="match status" value="2"/>
</dbReference>
<evidence type="ECO:0000256" key="1">
    <source>
        <dbReference type="SAM" id="SignalP"/>
    </source>
</evidence>
<dbReference type="KEGG" id="lem:LEN_0520"/>
<sequence>MRHRSRIAAYGLNLALAFAAAGACAQTPAARSDAAPTRNDIDRRSFYQRLADAHALARDGQSQQAGNAFAELMAQPPFAVLPDDERRAALAAAGESAIARDDLPLAAELYRLAAQADGTADEWYRLALIEFDRERPDAAAQAMIQLVERWPETLPRLNETVLFQLQYRLKSASDTRLALLRALFDANWVSRTSDLSPIWLNLAEMLVERGRHDDARVVARRIQGPLQLVALRSDKRFDFMVRSDSPTFDVDNAARRQVESLREKSELAPRSLDARSQLSYALLIAGRDADVLALNDEVKRRIADAPADQAPYDDLDERVWVMNNAAIALRRSGRIDEALAELERASRLSEQGGANVSQTLNLATTYCSLERPDDALAALARSGENTSGYARLIVHAVRLCAATAKGDHKTEQKALDYLREHRSEGQQVYLEALLRTQRLDDAARLVAELMASSTDRLETLSGLQDYRRADVLPGDVALRKARADLLAREDVQAAIASVGRIEPYAIYGSGEMD</sequence>
<dbReference type="PROSITE" id="PS51257">
    <property type="entry name" value="PROKAR_LIPOPROTEIN"/>
    <property type="match status" value="1"/>
</dbReference>
<accession>A0AAU9ABF8</accession>
<organism evidence="2 3">
    <name type="scientific">Lysobacter enzymogenes</name>
    <dbReference type="NCBI Taxonomy" id="69"/>
    <lineage>
        <taxon>Bacteria</taxon>
        <taxon>Pseudomonadati</taxon>
        <taxon>Pseudomonadota</taxon>
        <taxon>Gammaproteobacteria</taxon>
        <taxon>Lysobacterales</taxon>
        <taxon>Lysobacteraceae</taxon>
        <taxon>Lysobacter</taxon>
    </lineage>
</organism>
<protein>
    <recommendedName>
        <fullName evidence="4">Tetratricopeptide repeat protein</fullName>
    </recommendedName>
</protein>
<feature type="signal peptide" evidence="1">
    <location>
        <begin position="1"/>
        <end position="25"/>
    </location>
</feature>
<evidence type="ECO:0008006" key="4">
    <source>
        <dbReference type="Google" id="ProtNLM"/>
    </source>
</evidence>
<name>A0AAU9ABF8_LYSEN</name>
<gene>
    <name evidence="2" type="ORF">LEN_0520</name>
</gene>
<evidence type="ECO:0000313" key="2">
    <source>
        <dbReference type="EMBL" id="BAV96007.1"/>
    </source>
</evidence>
<reference evidence="2 3" key="1">
    <citation type="journal article" date="2017" name="DNA Res.">
        <title>Complete genome sequence and expression profile of the commercial lytic enzyme producer Lysobacter enzymogenes M497-1.</title>
        <authorList>
            <person name="Takami H."/>
            <person name="Toyoda A."/>
            <person name="Uchiyama I."/>
            <person name="Itoh T."/>
            <person name="Takaki Y."/>
            <person name="Arai W."/>
            <person name="Nishi S."/>
            <person name="Kawai M."/>
            <person name="Shinya K."/>
            <person name="Ikeda H."/>
        </authorList>
    </citation>
    <scope>NUCLEOTIDE SEQUENCE [LARGE SCALE GENOMIC DNA]</scope>
    <source>
        <strain evidence="2 3">M497-1</strain>
    </source>
</reference>
<dbReference type="InterPro" id="IPR011990">
    <property type="entry name" value="TPR-like_helical_dom_sf"/>
</dbReference>
<dbReference type="EMBL" id="AP014940">
    <property type="protein sequence ID" value="BAV96007.1"/>
    <property type="molecule type" value="Genomic_DNA"/>
</dbReference>
<dbReference type="Proteomes" id="UP000218824">
    <property type="component" value="Chromosome"/>
</dbReference>
<keyword evidence="1" id="KW-0732">Signal</keyword>
<feature type="chain" id="PRO_5043829547" description="Tetratricopeptide repeat protein" evidence="1">
    <location>
        <begin position="26"/>
        <end position="513"/>
    </location>
</feature>
<evidence type="ECO:0000313" key="3">
    <source>
        <dbReference type="Proteomes" id="UP000218824"/>
    </source>
</evidence>
<dbReference type="AlphaFoldDB" id="A0AAU9ABF8"/>